<name>A0ABU1DH37_9HYPH</name>
<dbReference type="Gene3D" id="1.10.3810.10">
    <property type="entry name" value="Biosynthetic peptidoglycan transglycosylase-like"/>
    <property type="match status" value="1"/>
</dbReference>
<evidence type="ECO:0000256" key="10">
    <source>
        <dbReference type="ARBA" id="ARBA00023316"/>
    </source>
</evidence>
<evidence type="ECO:0000256" key="5">
    <source>
        <dbReference type="ARBA" id="ARBA00022692"/>
    </source>
</evidence>
<dbReference type="PANTHER" id="PTHR30400">
    <property type="entry name" value="MONOFUNCTIONAL BIOSYNTHETIC PEPTIDOGLYCAN TRANSGLYCOSYLASE"/>
    <property type="match status" value="1"/>
</dbReference>
<proteinExistence type="inferred from homology"/>
<evidence type="ECO:0000256" key="11">
    <source>
        <dbReference type="HAMAP-Rule" id="MF_00766"/>
    </source>
</evidence>
<comment type="similarity">
    <text evidence="11">Belongs to the glycosyltransferase 51 family.</text>
</comment>
<dbReference type="NCBIfam" id="TIGR02070">
    <property type="entry name" value="mono_pep_trsgly"/>
    <property type="match status" value="1"/>
</dbReference>
<evidence type="ECO:0000256" key="2">
    <source>
        <dbReference type="ARBA" id="ARBA00022519"/>
    </source>
</evidence>
<evidence type="ECO:0000313" key="15">
    <source>
        <dbReference type="Proteomes" id="UP001181622"/>
    </source>
</evidence>
<keyword evidence="6 11" id="KW-0133">Cell shape</keyword>
<evidence type="ECO:0000256" key="12">
    <source>
        <dbReference type="SAM" id="MobiDB-lite"/>
    </source>
</evidence>
<keyword evidence="10 11" id="KW-0961">Cell wall biogenesis/degradation</keyword>
<evidence type="ECO:0000256" key="8">
    <source>
        <dbReference type="ARBA" id="ARBA00022989"/>
    </source>
</evidence>
<keyword evidence="4 11" id="KW-0808">Transferase</keyword>
<evidence type="ECO:0000256" key="7">
    <source>
        <dbReference type="ARBA" id="ARBA00022984"/>
    </source>
</evidence>
<sequence>MAAPARRSYVSGRAPSARPAVGRGAVGRRLPLLRYLLLGLLALAVAPIVLTPLYAIVPPDSTLMLARAVTFQPVNRTWTPLAAMSPALPRAVLTSEDARFCSHHGVDWAALRTVMREGGDKGPGRGASTITMQVAKNLFLWQGGAYVRKPLEIALAHWIDLVWSKRRIMEVYLNIAEWGPDGTFGAEAGARRAFGRGAGKLSAQQAALMAAALPNPILRDPRRPSARMRAHAAIVASRARAIGALADCLK</sequence>
<evidence type="ECO:0000256" key="3">
    <source>
        <dbReference type="ARBA" id="ARBA00022676"/>
    </source>
</evidence>
<organism evidence="14 15">
    <name type="scientific">Chelatococcus sambhunathii</name>
    <dbReference type="NCBI Taxonomy" id="363953"/>
    <lineage>
        <taxon>Bacteria</taxon>
        <taxon>Pseudomonadati</taxon>
        <taxon>Pseudomonadota</taxon>
        <taxon>Alphaproteobacteria</taxon>
        <taxon>Hyphomicrobiales</taxon>
        <taxon>Chelatococcaceae</taxon>
        <taxon>Chelatococcus</taxon>
    </lineage>
</organism>
<dbReference type="SUPFAM" id="SSF53955">
    <property type="entry name" value="Lysozyme-like"/>
    <property type="match status" value="1"/>
</dbReference>
<keyword evidence="5 11" id="KW-0812">Transmembrane</keyword>
<evidence type="ECO:0000256" key="4">
    <source>
        <dbReference type="ARBA" id="ARBA00022679"/>
    </source>
</evidence>
<evidence type="ECO:0000256" key="9">
    <source>
        <dbReference type="ARBA" id="ARBA00023136"/>
    </source>
</evidence>
<keyword evidence="3 11" id="KW-0328">Glycosyltransferase</keyword>
<gene>
    <name evidence="11 14" type="primary">mtgA</name>
    <name evidence="14" type="ORF">IHQ68_12515</name>
</gene>
<dbReference type="HAMAP" id="MF_00766">
    <property type="entry name" value="PGT_MtgA"/>
    <property type="match status" value="1"/>
</dbReference>
<keyword evidence="8 11" id="KW-1133">Transmembrane helix</keyword>
<evidence type="ECO:0000256" key="1">
    <source>
        <dbReference type="ARBA" id="ARBA00022475"/>
    </source>
</evidence>
<feature type="domain" description="Glycosyl transferase family 51" evidence="13">
    <location>
        <begin position="72"/>
        <end position="238"/>
    </location>
</feature>
<dbReference type="Pfam" id="PF00912">
    <property type="entry name" value="Transgly"/>
    <property type="match status" value="1"/>
</dbReference>
<comment type="catalytic activity">
    <reaction evidence="11">
        <text>[GlcNAc-(1-&gt;4)-Mur2Ac(oyl-L-Ala-gamma-D-Glu-L-Lys-D-Ala-D-Ala)](n)-di-trans,octa-cis-undecaprenyl diphosphate + beta-D-GlcNAc-(1-&gt;4)-Mur2Ac(oyl-L-Ala-gamma-D-Glu-L-Lys-D-Ala-D-Ala)-di-trans,octa-cis-undecaprenyl diphosphate = [GlcNAc-(1-&gt;4)-Mur2Ac(oyl-L-Ala-gamma-D-Glu-L-Lys-D-Ala-D-Ala)](n+1)-di-trans,octa-cis-undecaprenyl diphosphate + di-trans,octa-cis-undecaprenyl diphosphate + H(+)</text>
        <dbReference type="Rhea" id="RHEA:23708"/>
        <dbReference type="Rhea" id="RHEA-COMP:9602"/>
        <dbReference type="Rhea" id="RHEA-COMP:9603"/>
        <dbReference type="ChEBI" id="CHEBI:15378"/>
        <dbReference type="ChEBI" id="CHEBI:58405"/>
        <dbReference type="ChEBI" id="CHEBI:60033"/>
        <dbReference type="ChEBI" id="CHEBI:78435"/>
        <dbReference type="EC" id="2.4.99.28"/>
    </reaction>
</comment>
<dbReference type="Proteomes" id="UP001181622">
    <property type="component" value="Unassembled WGS sequence"/>
</dbReference>
<dbReference type="InterPro" id="IPR036950">
    <property type="entry name" value="PBP_transglycosylase"/>
</dbReference>
<dbReference type="EC" id="2.4.99.28" evidence="11"/>
<keyword evidence="2 11" id="KW-0997">Cell inner membrane</keyword>
<dbReference type="PANTHER" id="PTHR30400:SF0">
    <property type="entry name" value="BIOSYNTHETIC PEPTIDOGLYCAN TRANSGLYCOSYLASE"/>
    <property type="match status" value="1"/>
</dbReference>
<comment type="subcellular location">
    <subcellularLocation>
        <location evidence="11">Cell inner membrane</location>
        <topology evidence="11">Single-pass membrane protein</topology>
    </subcellularLocation>
</comment>
<dbReference type="InterPro" id="IPR011812">
    <property type="entry name" value="Pep_trsgly"/>
</dbReference>
<dbReference type="InterPro" id="IPR001264">
    <property type="entry name" value="Glyco_trans_51"/>
</dbReference>
<feature type="transmembrane region" description="Helical" evidence="11">
    <location>
        <begin position="35"/>
        <end position="57"/>
    </location>
</feature>
<dbReference type="GO" id="GO:0016757">
    <property type="term" value="F:glycosyltransferase activity"/>
    <property type="evidence" value="ECO:0007669"/>
    <property type="project" value="UniProtKB-KW"/>
</dbReference>
<keyword evidence="7 11" id="KW-0573">Peptidoglycan synthesis</keyword>
<comment type="caution">
    <text evidence="14">The sequence shown here is derived from an EMBL/GenBank/DDBJ whole genome shotgun (WGS) entry which is preliminary data.</text>
</comment>
<dbReference type="EMBL" id="JADBEO010000025">
    <property type="protein sequence ID" value="MDR4307440.1"/>
    <property type="molecule type" value="Genomic_DNA"/>
</dbReference>
<keyword evidence="15" id="KW-1185">Reference proteome</keyword>
<accession>A0ABU1DH37</accession>
<evidence type="ECO:0000313" key="14">
    <source>
        <dbReference type="EMBL" id="MDR4307440.1"/>
    </source>
</evidence>
<comment type="function">
    <text evidence="11">Peptidoglycan polymerase that catalyzes glycan chain elongation from lipid-linked precursors.</text>
</comment>
<protein>
    <recommendedName>
        <fullName evidence="11">Biosynthetic peptidoglycan transglycosylase</fullName>
        <ecNumber evidence="11">2.4.99.28</ecNumber>
    </recommendedName>
    <alternativeName>
        <fullName evidence="11">Glycan polymerase</fullName>
    </alternativeName>
    <alternativeName>
        <fullName evidence="11">Peptidoglycan glycosyltransferase MtgA</fullName>
        <shortName evidence="11">PGT</shortName>
    </alternativeName>
</protein>
<keyword evidence="9 11" id="KW-0472">Membrane</keyword>
<comment type="pathway">
    <text evidence="11">Cell wall biogenesis; peptidoglycan biosynthesis.</text>
</comment>
<evidence type="ECO:0000259" key="13">
    <source>
        <dbReference type="Pfam" id="PF00912"/>
    </source>
</evidence>
<evidence type="ECO:0000256" key="6">
    <source>
        <dbReference type="ARBA" id="ARBA00022960"/>
    </source>
</evidence>
<keyword evidence="1 11" id="KW-1003">Cell membrane</keyword>
<dbReference type="InterPro" id="IPR023346">
    <property type="entry name" value="Lysozyme-like_dom_sf"/>
</dbReference>
<reference evidence="14" key="1">
    <citation type="submission" date="2020-10" db="EMBL/GenBank/DDBJ databases">
        <authorList>
            <person name="Abbas A."/>
            <person name="Razzaq R."/>
            <person name="Waqas M."/>
            <person name="Abbas N."/>
            <person name="Nielsen T.K."/>
            <person name="Hansen L.H."/>
            <person name="Hussain S."/>
            <person name="Shahid M."/>
        </authorList>
    </citation>
    <scope>NUCLEOTIDE SEQUENCE</scope>
    <source>
        <strain evidence="14">S14</strain>
    </source>
</reference>
<feature type="region of interest" description="Disordered" evidence="12">
    <location>
        <begin position="1"/>
        <end position="21"/>
    </location>
</feature>